<evidence type="ECO:0000313" key="2">
    <source>
        <dbReference type="EMBL" id="ELT96129.1"/>
    </source>
</evidence>
<dbReference type="Proteomes" id="UP000014760">
    <property type="component" value="Unassembled WGS sequence"/>
</dbReference>
<dbReference type="HOGENOM" id="CLU_1082769_0_0_1"/>
<accession>R7TR45</accession>
<reference evidence="3" key="3">
    <citation type="submission" date="2015-06" db="UniProtKB">
        <authorList>
            <consortium name="EnsemblMetazoa"/>
        </authorList>
    </citation>
    <scope>IDENTIFICATION</scope>
</reference>
<keyword evidence="4" id="KW-1185">Reference proteome</keyword>
<dbReference type="OrthoDB" id="1043111at2759"/>
<dbReference type="EMBL" id="KB308905">
    <property type="protein sequence ID" value="ELT96129.1"/>
    <property type="molecule type" value="Genomic_DNA"/>
</dbReference>
<proteinExistence type="predicted"/>
<dbReference type="Gene3D" id="3.10.20.90">
    <property type="entry name" value="Phosphatidylinositol 3-kinase Catalytic Subunit, Chain A, domain 1"/>
    <property type="match status" value="1"/>
</dbReference>
<protein>
    <recommendedName>
        <fullName evidence="1">Ubiquitin-like domain-containing protein</fullName>
    </recommendedName>
</protein>
<gene>
    <name evidence="2" type="ORF">CAPTEDRAFT_226287</name>
</gene>
<dbReference type="CDD" id="cd17039">
    <property type="entry name" value="Ubl_ubiquitin_like"/>
    <property type="match status" value="1"/>
</dbReference>
<organism evidence="2">
    <name type="scientific">Capitella teleta</name>
    <name type="common">Polychaete worm</name>
    <dbReference type="NCBI Taxonomy" id="283909"/>
    <lineage>
        <taxon>Eukaryota</taxon>
        <taxon>Metazoa</taxon>
        <taxon>Spiralia</taxon>
        <taxon>Lophotrochozoa</taxon>
        <taxon>Annelida</taxon>
        <taxon>Polychaeta</taxon>
        <taxon>Sedentaria</taxon>
        <taxon>Scolecida</taxon>
        <taxon>Capitellidae</taxon>
        <taxon>Capitella</taxon>
    </lineage>
</organism>
<dbReference type="EnsemblMetazoa" id="CapteT226287">
    <property type="protein sequence ID" value="CapteP226287"/>
    <property type="gene ID" value="CapteG226287"/>
</dbReference>
<feature type="domain" description="Ubiquitin-like" evidence="1">
    <location>
        <begin position="161"/>
        <end position="238"/>
    </location>
</feature>
<dbReference type="AlphaFoldDB" id="R7TR45"/>
<dbReference type="InterPro" id="IPR029071">
    <property type="entry name" value="Ubiquitin-like_domsf"/>
</dbReference>
<dbReference type="EMBL" id="AMQN01011498">
    <property type="status" value="NOT_ANNOTATED_CDS"/>
    <property type="molecule type" value="Genomic_DNA"/>
</dbReference>
<reference evidence="2 4" key="2">
    <citation type="journal article" date="2013" name="Nature">
        <title>Insights into bilaterian evolution from three spiralian genomes.</title>
        <authorList>
            <person name="Simakov O."/>
            <person name="Marletaz F."/>
            <person name="Cho S.J."/>
            <person name="Edsinger-Gonzales E."/>
            <person name="Havlak P."/>
            <person name="Hellsten U."/>
            <person name="Kuo D.H."/>
            <person name="Larsson T."/>
            <person name="Lv J."/>
            <person name="Arendt D."/>
            <person name="Savage R."/>
            <person name="Osoegawa K."/>
            <person name="de Jong P."/>
            <person name="Grimwood J."/>
            <person name="Chapman J.A."/>
            <person name="Shapiro H."/>
            <person name="Aerts A."/>
            <person name="Otillar R.P."/>
            <person name="Terry A.Y."/>
            <person name="Boore J.L."/>
            <person name="Grigoriev I.V."/>
            <person name="Lindberg D.R."/>
            <person name="Seaver E.C."/>
            <person name="Weisblat D.A."/>
            <person name="Putnam N.H."/>
            <person name="Rokhsar D.S."/>
        </authorList>
    </citation>
    <scope>NUCLEOTIDE SEQUENCE</scope>
    <source>
        <strain evidence="2 4">I ESC-2004</strain>
    </source>
</reference>
<dbReference type="SUPFAM" id="SSF54236">
    <property type="entry name" value="Ubiquitin-like"/>
    <property type="match status" value="1"/>
</dbReference>
<dbReference type="SMART" id="SM00213">
    <property type="entry name" value="UBQ"/>
    <property type="match status" value="1"/>
</dbReference>
<evidence type="ECO:0000259" key="1">
    <source>
        <dbReference type="PROSITE" id="PS50053"/>
    </source>
</evidence>
<dbReference type="InterPro" id="IPR000626">
    <property type="entry name" value="Ubiquitin-like_dom"/>
</dbReference>
<sequence length="257" mass="28721">MWDNLKLTDLKTSITQTVPQMDDIGEHLLAQWTSNDESGTVAIMLDMGAEYGAFWDQEIRLVSKHREIEFMCTKTDAVILMNQSSTPDWTIAQVFKYLNTVLPLATAEACGVTCDGVLLFEVHTALEFFPESSLLSRLRRDELHSSSVIRLLLIKQTEDIFPIAVKALTGSSTKVLISTKNTIEEVKRFYAETTNLGDSFILVRLVWNGRLLDCTKTVEDYGITEGETLHCVLRIGGSGLRAPSEHVTTNTSHSPQH</sequence>
<reference evidence="4" key="1">
    <citation type="submission" date="2012-12" db="EMBL/GenBank/DDBJ databases">
        <authorList>
            <person name="Hellsten U."/>
            <person name="Grimwood J."/>
            <person name="Chapman J.A."/>
            <person name="Shapiro H."/>
            <person name="Aerts A."/>
            <person name="Otillar R.P."/>
            <person name="Terry A.Y."/>
            <person name="Boore J.L."/>
            <person name="Simakov O."/>
            <person name="Marletaz F."/>
            <person name="Cho S.-J."/>
            <person name="Edsinger-Gonzales E."/>
            <person name="Havlak P."/>
            <person name="Kuo D.-H."/>
            <person name="Larsson T."/>
            <person name="Lv J."/>
            <person name="Arendt D."/>
            <person name="Savage R."/>
            <person name="Osoegawa K."/>
            <person name="de Jong P."/>
            <person name="Lindberg D.R."/>
            <person name="Seaver E.C."/>
            <person name="Weisblat D.A."/>
            <person name="Putnam N.H."/>
            <person name="Grigoriev I.V."/>
            <person name="Rokhsar D.S."/>
        </authorList>
    </citation>
    <scope>NUCLEOTIDE SEQUENCE</scope>
    <source>
        <strain evidence="4">I ESC-2004</strain>
    </source>
</reference>
<dbReference type="Pfam" id="PF00240">
    <property type="entry name" value="ubiquitin"/>
    <property type="match status" value="1"/>
</dbReference>
<name>R7TR45_CAPTE</name>
<evidence type="ECO:0000313" key="4">
    <source>
        <dbReference type="Proteomes" id="UP000014760"/>
    </source>
</evidence>
<dbReference type="PROSITE" id="PS50053">
    <property type="entry name" value="UBIQUITIN_2"/>
    <property type="match status" value="1"/>
</dbReference>
<evidence type="ECO:0000313" key="3">
    <source>
        <dbReference type="EnsemblMetazoa" id="CapteP226287"/>
    </source>
</evidence>